<organism evidence="1 2">
    <name type="scientific">Streptomyces silvensis</name>
    <dbReference type="NCBI Taxonomy" id="1765722"/>
    <lineage>
        <taxon>Bacteria</taxon>
        <taxon>Bacillati</taxon>
        <taxon>Actinomycetota</taxon>
        <taxon>Actinomycetes</taxon>
        <taxon>Kitasatosporales</taxon>
        <taxon>Streptomycetaceae</taxon>
        <taxon>Streptomyces</taxon>
    </lineage>
</organism>
<dbReference type="OrthoDB" id="3661391at2"/>
<dbReference type="EMBL" id="LOCL01000038">
    <property type="protein sequence ID" value="KUF16535.1"/>
    <property type="molecule type" value="Genomic_DNA"/>
</dbReference>
<accession>A0A0W7X185</accession>
<dbReference type="RefSeq" id="WP_058849352.1">
    <property type="nucleotide sequence ID" value="NZ_LOCL01000038.1"/>
</dbReference>
<dbReference type="STRING" id="1765722.AT728_12180"/>
<keyword evidence="2" id="KW-1185">Reference proteome</keyword>
<dbReference type="Proteomes" id="UP000054804">
    <property type="component" value="Unassembled WGS sequence"/>
</dbReference>
<dbReference type="AlphaFoldDB" id="A0A0W7X185"/>
<proteinExistence type="predicted"/>
<evidence type="ECO:0000313" key="1">
    <source>
        <dbReference type="EMBL" id="KUF16535.1"/>
    </source>
</evidence>
<evidence type="ECO:0008006" key="3">
    <source>
        <dbReference type="Google" id="ProtNLM"/>
    </source>
</evidence>
<comment type="caution">
    <text evidence="1">The sequence shown here is derived from an EMBL/GenBank/DDBJ whole genome shotgun (WGS) entry which is preliminary data.</text>
</comment>
<sequence>MGMTLTEAHGQPVPVRPDVERWATRPVRRRVLAVVHTVTSGQRLLDVVRLLEGDWRVQVFFTSAPDVFSGGVGDFLEGLGALVLPWGQAVQTVFDLAVAAGYGGLHELHAPVVVLPHGAGHNKFVPARGGEAVAARGIYGFSRQRLVRDGSVVPAAIVLAHRDERERLGAECPEALPVAEVVGDPCFDRVAASRPARALYRQALRTRAGQQLVLLCSTWGPGSLLGRCGRELIDRVVAELPPPEYRVAVLLHPHVWHTHSEWQVRSWFADLGRGGLAVVSHRADWVGALVAADFVVGDHGSVSLYGAMTGRPVLLASWPEADVDPRSPLAELASFVPRLHGAKPVRRQLARAAATYRADLHEQVAARISSEPGRFTRKMRALLYRGLRLRAPGAVPVTGPAGLPRVVEYEQPGSVAS</sequence>
<reference evidence="1 2" key="1">
    <citation type="submission" date="2015-12" db="EMBL/GenBank/DDBJ databases">
        <title>Draft genome sequence of Streptomyces silvensis ATCC 53525, a producer of novel hormone antagonists.</title>
        <authorList>
            <person name="Johnston C.W."/>
            <person name="Li Y."/>
            <person name="Magarvey N.A."/>
        </authorList>
    </citation>
    <scope>NUCLEOTIDE SEQUENCE [LARGE SCALE GENOMIC DNA]</scope>
    <source>
        <strain evidence="1 2">ATCC 53525</strain>
    </source>
</reference>
<evidence type="ECO:0000313" key="2">
    <source>
        <dbReference type="Proteomes" id="UP000054804"/>
    </source>
</evidence>
<name>A0A0W7X185_9ACTN</name>
<protein>
    <recommendedName>
        <fullName evidence="3">CDP-glycerol--poly(Glycerophosphate) glycerophosphotransferase</fullName>
    </recommendedName>
</protein>
<gene>
    <name evidence="1" type="ORF">AT728_12180</name>
</gene>